<comment type="caution">
    <text evidence="9">The sequence shown here is derived from an EMBL/GenBank/DDBJ whole genome shotgun (WGS) entry which is preliminary data.</text>
</comment>
<keyword evidence="4 7" id="KW-0812">Transmembrane</keyword>
<proteinExistence type="predicted"/>
<dbReference type="Gene3D" id="1.20.1250.20">
    <property type="entry name" value="MFS general substrate transporter like domains"/>
    <property type="match status" value="2"/>
</dbReference>
<feature type="transmembrane region" description="Helical" evidence="7">
    <location>
        <begin position="338"/>
        <end position="357"/>
    </location>
</feature>
<evidence type="ECO:0000313" key="9">
    <source>
        <dbReference type="EMBL" id="MDQ0468692.1"/>
    </source>
</evidence>
<dbReference type="Proteomes" id="UP001242480">
    <property type="component" value="Unassembled WGS sequence"/>
</dbReference>
<evidence type="ECO:0000259" key="8">
    <source>
        <dbReference type="PROSITE" id="PS50850"/>
    </source>
</evidence>
<feature type="transmembrane region" description="Helical" evidence="7">
    <location>
        <begin position="52"/>
        <end position="75"/>
    </location>
</feature>
<dbReference type="InterPro" id="IPR047200">
    <property type="entry name" value="MFS_YcaD-like"/>
</dbReference>
<dbReference type="Pfam" id="PF07690">
    <property type="entry name" value="MFS_1"/>
    <property type="match status" value="1"/>
</dbReference>
<feature type="transmembrane region" description="Helical" evidence="7">
    <location>
        <begin position="87"/>
        <end position="105"/>
    </location>
</feature>
<evidence type="ECO:0000256" key="1">
    <source>
        <dbReference type="ARBA" id="ARBA00004651"/>
    </source>
</evidence>
<feature type="transmembrane region" description="Helical" evidence="7">
    <location>
        <begin position="173"/>
        <end position="193"/>
    </location>
</feature>
<feature type="transmembrane region" description="Helical" evidence="7">
    <location>
        <begin position="369"/>
        <end position="390"/>
    </location>
</feature>
<accession>A0ABU0J664</accession>
<dbReference type="InterPro" id="IPR036259">
    <property type="entry name" value="MFS_trans_sf"/>
</dbReference>
<keyword evidence="10" id="KW-1185">Reference proteome</keyword>
<sequence>MPDSPQDAMTAQMPIRRHAMTIGAAITCITLVGVALSLSSPLISLVMAGRGISATVIGLNTAFGSSATLMMAPLIPRVAKAIGLRALLFLTLASGGTMMALFPAFDSLAAWFALRFVFGASVGTLFVLSEYWIAATAPPARRGMIMGIYATALSLGFAAGPALLAAAGGASQTLFFIGASFFAVAALPILLAGDGAPPLEGKARGNAWTLVLLAPIATLASFLYGAVEQSSFAFLPLYGEIIGLTTAQAALLLTLFGLGNVLSQVPIGILSDRMDRRLLILVCALVTLAGVLALPFAAGTPTAMMALVFVTGGVVGGLYTVGLAHLGARFTGSELATANAAFVMLYAFGMFVGSPAVGVVVDAVRPHGFAYAVAALCAAYCVLVAMRMAARRD</sequence>
<name>A0ABU0J664_9HYPH</name>
<feature type="transmembrane region" description="Helical" evidence="7">
    <location>
        <begin position="233"/>
        <end position="258"/>
    </location>
</feature>
<protein>
    <submittedName>
        <fullName evidence="9">MFS family permease</fullName>
    </submittedName>
</protein>
<evidence type="ECO:0000256" key="5">
    <source>
        <dbReference type="ARBA" id="ARBA00022989"/>
    </source>
</evidence>
<dbReference type="CDD" id="cd17477">
    <property type="entry name" value="MFS_YcaD_like"/>
    <property type="match status" value="1"/>
</dbReference>
<keyword evidence="3" id="KW-1003">Cell membrane</keyword>
<evidence type="ECO:0000256" key="2">
    <source>
        <dbReference type="ARBA" id="ARBA00022448"/>
    </source>
</evidence>
<feature type="transmembrane region" description="Helical" evidence="7">
    <location>
        <begin position="21"/>
        <end position="46"/>
    </location>
</feature>
<dbReference type="PANTHER" id="PTHR23521:SF2">
    <property type="entry name" value="TRANSPORTER MFS SUPERFAMILY"/>
    <property type="match status" value="1"/>
</dbReference>
<feature type="transmembrane region" description="Helical" evidence="7">
    <location>
        <begin position="278"/>
        <end position="298"/>
    </location>
</feature>
<dbReference type="PANTHER" id="PTHR23521">
    <property type="entry name" value="TRANSPORTER MFS SUPERFAMILY"/>
    <property type="match status" value="1"/>
</dbReference>
<evidence type="ECO:0000256" key="3">
    <source>
        <dbReference type="ARBA" id="ARBA00022475"/>
    </source>
</evidence>
<keyword evidence="5 7" id="KW-1133">Transmembrane helix</keyword>
<feature type="transmembrane region" description="Helical" evidence="7">
    <location>
        <begin position="205"/>
        <end position="227"/>
    </location>
</feature>
<organism evidence="9 10">
    <name type="scientific">Labrys wisconsinensis</name>
    <dbReference type="NCBI Taxonomy" id="425677"/>
    <lineage>
        <taxon>Bacteria</taxon>
        <taxon>Pseudomonadati</taxon>
        <taxon>Pseudomonadota</taxon>
        <taxon>Alphaproteobacteria</taxon>
        <taxon>Hyphomicrobiales</taxon>
        <taxon>Xanthobacteraceae</taxon>
        <taxon>Labrys</taxon>
    </lineage>
</organism>
<gene>
    <name evidence="9" type="ORF">QO011_001692</name>
</gene>
<dbReference type="InterPro" id="IPR020846">
    <property type="entry name" value="MFS_dom"/>
</dbReference>
<dbReference type="SUPFAM" id="SSF103473">
    <property type="entry name" value="MFS general substrate transporter"/>
    <property type="match status" value="1"/>
</dbReference>
<feature type="domain" description="Major facilitator superfamily (MFS) profile" evidence="8">
    <location>
        <begin position="21"/>
        <end position="393"/>
    </location>
</feature>
<dbReference type="PROSITE" id="PS50850">
    <property type="entry name" value="MFS"/>
    <property type="match status" value="1"/>
</dbReference>
<feature type="transmembrane region" description="Helical" evidence="7">
    <location>
        <begin position="304"/>
        <end position="326"/>
    </location>
</feature>
<evidence type="ECO:0000313" key="10">
    <source>
        <dbReference type="Proteomes" id="UP001242480"/>
    </source>
</evidence>
<reference evidence="9 10" key="1">
    <citation type="submission" date="2023-07" db="EMBL/GenBank/DDBJ databases">
        <title>Genomic Encyclopedia of Type Strains, Phase IV (KMG-IV): sequencing the most valuable type-strain genomes for metagenomic binning, comparative biology and taxonomic classification.</title>
        <authorList>
            <person name="Goeker M."/>
        </authorList>
    </citation>
    <scope>NUCLEOTIDE SEQUENCE [LARGE SCALE GENOMIC DNA]</scope>
    <source>
        <strain evidence="9 10">DSM 19619</strain>
    </source>
</reference>
<comment type="subcellular location">
    <subcellularLocation>
        <location evidence="1">Cell membrane</location>
        <topology evidence="1">Multi-pass membrane protein</topology>
    </subcellularLocation>
</comment>
<feature type="transmembrane region" description="Helical" evidence="7">
    <location>
        <begin position="146"/>
        <end position="167"/>
    </location>
</feature>
<dbReference type="EMBL" id="JAUSVX010000002">
    <property type="protein sequence ID" value="MDQ0468692.1"/>
    <property type="molecule type" value="Genomic_DNA"/>
</dbReference>
<dbReference type="InterPro" id="IPR011701">
    <property type="entry name" value="MFS"/>
</dbReference>
<evidence type="ECO:0000256" key="6">
    <source>
        <dbReference type="ARBA" id="ARBA00023136"/>
    </source>
</evidence>
<keyword evidence="6 7" id="KW-0472">Membrane</keyword>
<evidence type="ECO:0000256" key="7">
    <source>
        <dbReference type="SAM" id="Phobius"/>
    </source>
</evidence>
<keyword evidence="2" id="KW-0813">Transport</keyword>
<evidence type="ECO:0000256" key="4">
    <source>
        <dbReference type="ARBA" id="ARBA00022692"/>
    </source>
</evidence>
<dbReference type="RefSeq" id="WP_307270245.1">
    <property type="nucleotide sequence ID" value="NZ_JAUSVX010000002.1"/>
</dbReference>
<feature type="transmembrane region" description="Helical" evidence="7">
    <location>
        <begin position="111"/>
        <end position="134"/>
    </location>
</feature>